<evidence type="ECO:0000313" key="3">
    <source>
        <dbReference type="Proteomes" id="UP000593892"/>
    </source>
</evidence>
<keyword evidence="1" id="KW-0732">Signal</keyword>
<evidence type="ECO:0000313" key="2">
    <source>
        <dbReference type="EMBL" id="QOY88276.1"/>
    </source>
</evidence>
<gene>
    <name evidence="2" type="ORF">IRI77_37015</name>
</gene>
<keyword evidence="3" id="KW-1185">Reference proteome</keyword>
<evidence type="ECO:0000256" key="1">
    <source>
        <dbReference type="SAM" id="SignalP"/>
    </source>
</evidence>
<name>A0A7S7NR39_PALFE</name>
<dbReference type="KEGG" id="pfer:IRI77_37015"/>
<feature type="signal peptide" evidence="1">
    <location>
        <begin position="1"/>
        <end position="22"/>
    </location>
</feature>
<organism evidence="2 3">
    <name type="scientific">Paludibaculum fermentans</name>
    <dbReference type="NCBI Taxonomy" id="1473598"/>
    <lineage>
        <taxon>Bacteria</taxon>
        <taxon>Pseudomonadati</taxon>
        <taxon>Acidobacteriota</taxon>
        <taxon>Terriglobia</taxon>
        <taxon>Bryobacterales</taxon>
        <taxon>Bryobacteraceae</taxon>
        <taxon>Paludibaculum</taxon>
    </lineage>
</organism>
<dbReference type="Proteomes" id="UP000593892">
    <property type="component" value="Chromosome"/>
</dbReference>
<reference evidence="2 3" key="1">
    <citation type="submission" date="2020-10" db="EMBL/GenBank/DDBJ databases">
        <title>Complete genome sequence of Paludibaculum fermentans P105T, a facultatively anaerobic acidobacterium capable of dissimilatory Fe(III) reduction.</title>
        <authorList>
            <person name="Dedysh S.N."/>
            <person name="Beletsky A.V."/>
            <person name="Kulichevskaya I.S."/>
            <person name="Mardanov A.V."/>
            <person name="Ravin N.V."/>
        </authorList>
    </citation>
    <scope>NUCLEOTIDE SEQUENCE [LARGE SCALE GENOMIC DNA]</scope>
    <source>
        <strain evidence="2 3">P105</strain>
    </source>
</reference>
<dbReference type="RefSeq" id="WP_194449939.1">
    <property type="nucleotide sequence ID" value="NZ_CP063849.1"/>
</dbReference>
<dbReference type="EMBL" id="CP063849">
    <property type="protein sequence ID" value="QOY88276.1"/>
    <property type="molecule type" value="Genomic_DNA"/>
</dbReference>
<sequence length="192" mass="20914">MLHPFTNCIYACLFVIAPSAWAADEVKFDYRVLSTTKTSTMEKEMNQAAEAGYSFSSSMGGETAVGGKEVVVVMAKDDKATPSPKRLYRLLATSKTSTMQKEMQALGDEGFEYKDQTVFETGLAGREVVVIMERIQSGESGRIQYRLLSTSKTSTMQKELREAGDAGFALVGMTVAKTSFGGAELVSILKKK</sequence>
<proteinExistence type="predicted"/>
<feature type="chain" id="PRO_5032683041" evidence="1">
    <location>
        <begin position="23"/>
        <end position="192"/>
    </location>
</feature>
<accession>A0A7S7NR39</accession>
<dbReference type="AlphaFoldDB" id="A0A7S7NR39"/>
<protein>
    <submittedName>
        <fullName evidence="2">Uncharacterized protein</fullName>
    </submittedName>
</protein>